<dbReference type="RefSeq" id="WP_093332557.1">
    <property type="nucleotide sequence ID" value="NZ_FOAF01000015.1"/>
</dbReference>
<organism evidence="1 2">
    <name type="scientific">Olivibacter domesticus</name>
    <name type="common">Pseudosphingobacterium domesticum</name>
    <dbReference type="NCBI Taxonomy" id="407022"/>
    <lineage>
        <taxon>Bacteria</taxon>
        <taxon>Pseudomonadati</taxon>
        <taxon>Bacteroidota</taxon>
        <taxon>Sphingobacteriia</taxon>
        <taxon>Sphingobacteriales</taxon>
        <taxon>Sphingobacteriaceae</taxon>
        <taxon>Olivibacter</taxon>
    </lineage>
</organism>
<name>A0A1H7Z497_OLID1</name>
<accession>A0A1H7Z497</accession>
<keyword evidence="2" id="KW-1185">Reference proteome</keyword>
<sequence length="67" mass="7743">MVETFTSKINDLLDNNHEVYDDLQLNAEDRLFYAMLNEPLNALLKQPSVEAVHSILDFSSKYSEQSH</sequence>
<protein>
    <submittedName>
        <fullName evidence="1">Uncharacterized protein</fullName>
    </submittedName>
</protein>
<proteinExistence type="predicted"/>
<reference evidence="2" key="1">
    <citation type="submission" date="2016-10" db="EMBL/GenBank/DDBJ databases">
        <authorList>
            <person name="Varghese N."/>
            <person name="Submissions S."/>
        </authorList>
    </citation>
    <scope>NUCLEOTIDE SEQUENCE [LARGE SCALE GENOMIC DNA]</scope>
    <source>
        <strain evidence="2">DSM 18733</strain>
    </source>
</reference>
<dbReference type="AlphaFoldDB" id="A0A1H7Z497"/>
<evidence type="ECO:0000313" key="1">
    <source>
        <dbReference type="EMBL" id="SEM52378.1"/>
    </source>
</evidence>
<gene>
    <name evidence="1" type="ORF">SAMN05661044_05393</name>
</gene>
<dbReference type="Proteomes" id="UP000199421">
    <property type="component" value="Unassembled WGS sequence"/>
</dbReference>
<dbReference type="EMBL" id="FOAF01000015">
    <property type="protein sequence ID" value="SEM52378.1"/>
    <property type="molecule type" value="Genomic_DNA"/>
</dbReference>
<evidence type="ECO:0000313" key="2">
    <source>
        <dbReference type="Proteomes" id="UP000199421"/>
    </source>
</evidence>
<dbReference type="STRING" id="407022.SAMN05661044_05393"/>